<gene>
    <name evidence="9" type="ORF">IAA17_03600</name>
</gene>
<feature type="binding site" evidence="7">
    <location>
        <position position="120"/>
    </location>
    <ligand>
        <name>Zn(2+)</name>
        <dbReference type="ChEBI" id="CHEBI:29105"/>
    </ligand>
</feature>
<dbReference type="PANTHER" id="PTHR11113">
    <property type="entry name" value="N-ACETYLGLUCOSAMINE-6-PHOSPHATE DEACETYLASE"/>
    <property type="match status" value="1"/>
</dbReference>
<name>A0A9D2GH91_9FIRM</name>
<keyword evidence="4 5" id="KW-0119">Carbohydrate metabolism</keyword>
<evidence type="ECO:0000256" key="6">
    <source>
        <dbReference type="PIRSR" id="PIRSR038994-1"/>
    </source>
</evidence>
<proteinExistence type="inferred from homology"/>
<dbReference type="Proteomes" id="UP000824101">
    <property type="component" value="Unassembled WGS sequence"/>
</dbReference>
<feature type="active site" description="Proton donor/acceptor" evidence="6">
    <location>
        <position position="264"/>
    </location>
</feature>
<dbReference type="SUPFAM" id="SSF51338">
    <property type="entry name" value="Composite domain of metallo-dependent hydrolases"/>
    <property type="match status" value="1"/>
</dbReference>
<dbReference type="GO" id="GO:0046872">
    <property type="term" value="F:metal ion binding"/>
    <property type="evidence" value="ECO:0007669"/>
    <property type="project" value="UniProtKB-KW"/>
</dbReference>
<dbReference type="EMBL" id="DXBC01000051">
    <property type="protein sequence ID" value="HIZ78850.1"/>
    <property type="molecule type" value="Genomic_DNA"/>
</dbReference>
<organism evidence="9 10">
    <name type="scientific">Candidatus Lachnoclostridium stercorigallinarum</name>
    <dbReference type="NCBI Taxonomy" id="2838634"/>
    <lineage>
        <taxon>Bacteria</taxon>
        <taxon>Bacillati</taxon>
        <taxon>Bacillota</taxon>
        <taxon>Clostridia</taxon>
        <taxon>Lachnospirales</taxon>
        <taxon>Lachnospiraceae</taxon>
    </lineage>
</organism>
<comment type="cofactor">
    <cofactor evidence="7">
        <name>a divalent metal cation</name>
        <dbReference type="ChEBI" id="CHEBI:60240"/>
    </cofactor>
    <text evidence="7">Binds 1 divalent metal cation per subunit.</text>
</comment>
<evidence type="ECO:0000256" key="3">
    <source>
        <dbReference type="ARBA" id="ARBA00022801"/>
    </source>
</evidence>
<evidence type="ECO:0000313" key="10">
    <source>
        <dbReference type="Proteomes" id="UP000824101"/>
    </source>
</evidence>
<protein>
    <submittedName>
        <fullName evidence="9">Amidohydrolase family protein</fullName>
    </submittedName>
</protein>
<evidence type="ECO:0000256" key="1">
    <source>
        <dbReference type="ARBA" id="ARBA00010716"/>
    </source>
</evidence>
<evidence type="ECO:0000256" key="4">
    <source>
        <dbReference type="ARBA" id="ARBA00023277"/>
    </source>
</evidence>
<dbReference type="SUPFAM" id="SSF51556">
    <property type="entry name" value="Metallo-dependent hydrolases"/>
    <property type="match status" value="1"/>
</dbReference>
<dbReference type="PIRSF" id="PIRSF038994">
    <property type="entry name" value="NagA"/>
    <property type="match status" value="1"/>
</dbReference>
<evidence type="ECO:0000313" key="9">
    <source>
        <dbReference type="EMBL" id="HIZ78850.1"/>
    </source>
</evidence>
<feature type="binding site" evidence="7">
    <location>
        <position position="206"/>
    </location>
    <ligand>
        <name>Zn(2+)</name>
        <dbReference type="ChEBI" id="CHEBI:29105"/>
    </ligand>
</feature>
<sequence length="399" mass="44737">MVIYCDRIYMEDGIKDGFLEIRDGKFGKFFPKETEMKADLDYSGFRIIPGIVDTHNHGGFGVRINDGCTEEEVKLYLKGEASWGVTGVFPTTFQLKAMELVSRMAEEEQYGAQILGINSEGPWGARVGEKGVNTGYPKVDMEVARAMVQAGGKWLKLVCIAPEVEGAGKAVDYFLSQGITMSIYHTNANYAQANEAIDRGITVATHLGNVMTGLHHRDIGTMGACLLRDEVDCEVICDGMHVCNPMLDIIFRLKPHDKVMMVSDNVQYAGAPAGEYLRETQVENSDRNRIFVTEDGRVLSQSGRLSGSGRPVLYGMKNLVEQLHMPLEEVVRFSSWNPCRKYGYLDRKGSIREGKDGDFVVISDEFQAEATYCMGKCVYDRKRDRELFNQEFLRKYKVG</sequence>
<keyword evidence="3 5" id="KW-0378">Hydrolase</keyword>
<evidence type="ECO:0000259" key="8">
    <source>
        <dbReference type="Pfam" id="PF01979"/>
    </source>
</evidence>
<feature type="binding site" evidence="7">
    <location>
        <position position="185"/>
    </location>
    <ligand>
        <name>Zn(2+)</name>
        <dbReference type="ChEBI" id="CHEBI:29105"/>
    </ligand>
</feature>
<dbReference type="GO" id="GO:0006046">
    <property type="term" value="P:N-acetylglucosamine catabolic process"/>
    <property type="evidence" value="ECO:0007669"/>
    <property type="project" value="TreeGrafter"/>
</dbReference>
<evidence type="ECO:0000256" key="7">
    <source>
        <dbReference type="PIRSR" id="PIRSR038994-3"/>
    </source>
</evidence>
<dbReference type="Gene3D" id="2.30.40.10">
    <property type="entry name" value="Urease, subunit C, domain 1"/>
    <property type="match status" value="1"/>
</dbReference>
<keyword evidence="2 7" id="KW-0479">Metal-binding</keyword>
<evidence type="ECO:0000256" key="2">
    <source>
        <dbReference type="ARBA" id="ARBA00022723"/>
    </source>
</evidence>
<dbReference type="InterPro" id="IPR006680">
    <property type="entry name" value="Amidohydro-rel"/>
</dbReference>
<comment type="similarity">
    <text evidence="1 5">Belongs to the metallo-dependent hydrolases superfamily. NagA family.</text>
</comment>
<comment type="caution">
    <text evidence="9">The sequence shown here is derived from an EMBL/GenBank/DDBJ whole genome shotgun (WGS) entry which is preliminary data.</text>
</comment>
<dbReference type="AlphaFoldDB" id="A0A9D2GH91"/>
<feature type="domain" description="Amidohydrolase-related" evidence="8">
    <location>
        <begin position="47"/>
        <end position="376"/>
    </location>
</feature>
<dbReference type="GO" id="GO:0008448">
    <property type="term" value="F:N-acetylglucosamine-6-phosphate deacetylase activity"/>
    <property type="evidence" value="ECO:0007669"/>
    <property type="project" value="InterPro"/>
</dbReference>
<reference evidence="9" key="1">
    <citation type="journal article" date="2021" name="PeerJ">
        <title>Extensive microbial diversity within the chicken gut microbiome revealed by metagenomics and culture.</title>
        <authorList>
            <person name="Gilroy R."/>
            <person name="Ravi A."/>
            <person name="Getino M."/>
            <person name="Pursley I."/>
            <person name="Horton D.L."/>
            <person name="Alikhan N.F."/>
            <person name="Baker D."/>
            <person name="Gharbi K."/>
            <person name="Hall N."/>
            <person name="Watson M."/>
            <person name="Adriaenssens E.M."/>
            <person name="Foster-Nyarko E."/>
            <person name="Jarju S."/>
            <person name="Secka A."/>
            <person name="Antonio M."/>
            <person name="Oren A."/>
            <person name="Chaudhuri R.R."/>
            <person name="La Ragione R."/>
            <person name="Hildebrand F."/>
            <person name="Pallen M.J."/>
        </authorList>
    </citation>
    <scope>NUCLEOTIDE SEQUENCE</scope>
    <source>
        <strain evidence="9">ChiBcec1-1093</strain>
    </source>
</reference>
<reference evidence="9" key="2">
    <citation type="submission" date="2021-04" db="EMBL/GenBank/DDBJ databases">
        <authorList>
            <person name="Gilroy R."/>
        </authorList>
    </citation>
    <scope>NUCLEOTIDE SEQUENCE</scope>
    <source>
        <strain evidence="9">ChiBcec1-1093</strain>
    </source>
</reference>
<evidence type="ECO:0000256" key="5">
    <source>
        <dbReference type="PIRNR" id="PIRNR038994"/>
    </source>
</evidence>
<dbReference type="InterPro" id="IPR011059">
    <property type="entry name" value="Metal-dep_hydrolase_composite"/>
</dbReference>
<accession>A0A9D2GH91</accession>
<dbReference type="Gene3D" id="3.20.20.140">
    <property type="entry name" value="Metal-dependent hydrolases"/>
    <property type="match status" value="1"/>
</dbReference>
<dbReference type="PANTHER" id="PTHR11113:SF14">
    <property type="entry name" value="N-ACETYLGLUCOSAMINE-6-PHOSPHATE DEACETYLASE"/>
    <property type="match status" value="1"/>
</dbReference>
<dbReference type="Pfam" id="PF01979">
    <property type="entry name" value="Amidohydro_1"/>
    <property type="match status" value="1"/>
</dbReference>
<dbReference type="InterPro" id="IPR003764">
    <property type="entry name" value="GlcNAc_6-P_deAcase"/>
</dbReference>
<dbReference type="InterPro" id="IPR032466">
    <property type="entry name" value="Metal_Hydrolase"/>
</dbReference>